<keyword evidence="3 6" id="KW-0808">Transferase</keyword>
<dbReference type="Pfam" id="PF13439">
    <property type="entry name" value="Glyco_transf_4"/>
    <property type="match status" value="1"/>
</dbReference>
<dbReference type="RefSeq" id="WP_145911014.1">
    <property type="nucleotide sequence ID" value="NZ_BAAAMZ010000005.1"/>
</dbReference>
<dbReference type="Proteomes" id="UP000317940">
    <property type="component" value="Unassembled WGS sequence"/>
</dbReference>
<dbReference type="PANTHER" id="PTHR12526:SF638">
    <property type="entry name" value="SPORE COAT PROTEIN SA"/>
    <property type="match status" value="1"/>
</dbReference>
<dbReference type="EMBL" id="VIWT01000006">
    <property type="protein sequence ID" value="TWF73035.1"/>
    <property type="molecule type" value="Genomic_DNA"/>
</dbReference>
<evidence type="ECO:0000256" key="2">
    <source>
        <dbReference type="ARBA" id="ARBA00022676"/>
    </source>
</evidence>
<dbReference type="PANTHER" id="PTHR12526">
    <property type="entry name" value="GLYCOSYLTRANSFERASE"/>
    <property type="match status" value="1"/>
</dbReference>
<keyword evidence="2" id="KW-0328">Glycosyltransferase</keyword>
<reference evidence="6 7" key="1">
    <citation type="submission" date="2019-06" db="EMBL/GenBank/DDBJ databases">
        <title>Sequencing the genomes of 1000 actinobacteria strains.</title>
        <authorList>
            <person name="Klenk H.-P."/>
        </authorList>
    </citation>
    <scope>NUCLEOTIDE SEQUENCE [LARGE SCALE GENOMIC DNA]</scope>
    <source>
        <strain evidence="6 7">DSM 44826</strain>
    </source>
</reference>
<feature type="domain" description="Glycosyltransferase subfamily 4-like N-terminal" evidence="5">
    <location>
        <begin position="14"/>
        <end position="166"/>
    </location>
</feature>
<evidence type="ECO:0000259" key="4">
    <source>
        <dbReference type="Pfam" id="PF00534"/>
    </source>
</evidence>
<protein>
    <recommendedName>
        <fullName evidence="1">D-inositol 3-phosphate glycosyltransferase</fullName>
    </recommendedName>
</protein>
<accession>A0A561SDW7</accession>
<dbReference type="InterPro" id="IPR028098">
    <property type="entry name" value="Glyco_trans_4-like_N"/>
</dbReference>
<keyword evidence="7" id="KW-1185">Reference proteome</keyword>
<feature type="domain" description="Glycosyl transferase family 1" evidence="4">
    <location>
        <begin position="180"/>
        <end position="327"/>
    </location>
</feature>
<dbReference type="Pfam" id="PF00534">
    <property type="entry name" value="Glycos_transf_1"/>
    <property type="match status" value="1"/>
</dbReference>
<evidence type="ECO:0000256" key="1">
    <source>
        <dbReference type="ARBA" id="ARBA00021292"/>
    </source>
</evidence>
<evidence type="ECO:0000313" key="7">
    <source>
        <dbReference type="Proteomes" id="UP000317940"/>
    </source>
</evidence>
<evidence type="ECO:0000259" key="5">
    <source>
        <dbReference type="Pfam" id="PF13439"/>
    </source>
</evidence>
<evidence type="ECO:0000256" key="3">
    <source>
        <dbReference type="ARBA" id="ARBA00022679"/>
    </source>
</evidence>
<gene>
    <name evidence="6" type="ORF">FHX73_16186</name>
</gene>
<dbReference type="SUPFAM" id="SSF53756">
    <property type="entry name" value="UDP-Glycosyltransferase/glycogen phosphorylase"/>
    <property type="match status" value="1"/>
</dbReference>
<dbReference type="OrthoDB" id="6286688at2"/>
<dbReference type="GO" id="GO:0016757">
    <property type="term" value="F:glycosyltransferase activity"/>
    <property type="evidence" value="ECO:0007669"/>
    <property type="project" value="UniProtKB-KW"/>
</dbReference>
<sequence>MNKRLVLILRYFTVGGLERVVLSHVRLFKEQGYDVTVCVLEPGRDNALVSELDPAIRLVVLPRRRISRIRALRQVVDGAVVLIHFGDGRLYPSLRPGLTTARTVVRFCHSDYSHLRFALKNRLDRVLARQEDLVVAVGGRSTHFLTEDVHVPAEKVTTLVNAVDTSVPPSRCPAPWPWAEEPYLVAVQSLYPHKGHDSLLQGFAAVVGQLPNARLVVVGDGSETINLFRQAARLGIQDRITWLGALWQRDIMDTVLGSAAAFVSMSRFEGVPISVLEARRHGLPLLLSDIPGHRDAAGSNTTFVPVDDTDAFARHAVTLLRGPSARTEQADLADLGGSWEEYRRGLLGIVERAWTLRQPVGPGRPR</sequence>
<evidence type="ECO:0000313" key="6">
    <source>
        <dbReference type="EMBL" id="TWF73035.1"/>
    </source>
</evidence>
<dbReference type="AlphaFoldDB" id="A0A561SDW7"/>
<dbReference type="InterPro" id="IPR001296">
    <property type="entry name" value="Glyco_trans_1"/>
</dbReference>
<proteinExistence type="predicted"/>
<dbReference type="CDD" id="cd03801">
    <property type="entry name" value="GT4_PimA-like"/>
    <property type="match status" value="1"/>
</dbReference>
<comment type="caution">
    <text evidence="6">The sequence shown here is derived from an EMBL/GenBank/DDBJ whole genome shotgun (WGS) entry which is preliminary data.</text>
</comment>
<dbReference type="Gene3D" id="3.40.50.2000">
    <property type="entry name" value="Glycogen Phosphorylase B"/>
    <property type="match status" value="2"/>
</dbReference>
<name>A0A561SDW7_9ACTN</name>
<organism evidence="6 7">
    <name type="scientific">Kitasatospora viridis</name>
    <dbReference type="NCBI Taxonomy" id="281105"/>
    <lineage>
        <taxon>Bacteria</taxon>
        <taxon>Bacillati</taxon>
        <taxon>Actinomycetota</taxon>
        <taxon>Actinomycetes</taxon>
        <taxon>Kitasatosporales</taxon>
        <taxon>Streptomycetaceae</taxon>
        <taxon>Kitasatospora</taxon>
    </lineage>
</organism>